<dbReference type="VEuPathDB" id="GiardiaDB:SS50377_27162"/>
<dbReference type="Gene3D" id="3.80.10.10">
    <property type="entry name" value="Ribonuclease Inhibitor"/>
    <property type="match status" value="1"/>
</dbReference>
<evidence type="ECO:0000313" key="1">
    <source>
        <dbReference type="EMBL" id="EST43840.1"/>
    </source>
</evidence>
<dbReference type="EMBL" id="KI546132">
    <property type="protein sequence ID" value="EST43840.1"/>
    <property type="molecule type" value="Genomic_DNA"/>
</dbReference>
<sequence>MHFTKSIQIAFGHEKIPRALLTTQTTGVLRICLTTLSQEALLSLLRCLRLGMSGLSEISLGFGDNQDLFDAGSRHEQTVNFSQGFLNQPGSEQDNLIELPPCHIKPVAYSQKRTSIYMEIIQVILSHISTMDKLQVIALYNMPRLSFVPDFSPNQNLQVIILDYCQQSVECFSFLLNIFLKSNKISTLSLRSCSLDGIHIKSLAIYIKKQIELVKTATDQKLDIFILKMHGAQKVCTFPQRVVARQTLRGISWLDLSENKMTNGQIKGLFGALSDSSQLQVLNLKGNNFSLQRDIVTPEFQKFFNFSMEIGENPQKLVINKQIYEDICDKYHLNKRQRDLMMHLAPEHQYLGLETTNIVLNYLHQIANIDRIIALLQNSIVQLVMKCSSIMSLTVDSFINDFVDYICGQRYKAFMKSIQRLSIFPQSLLENLSPLQINLELMIAHKVLNKKLKTQHKIQKYAQQTVSFLDIPTYSGKKKAVRYYGLKEKVKMLRKGKFGIKRKYIKRIKVTNTLKQTKQQETQNPSLDELFDLQQRYKELQQQHNILISSYKNNNVKVCEDIQSVEIVKGIVTPRNVDTQQSSVLKSDPLDQYLFQRVLDGAIRALTIVHQGKQFAQQYYETNKNEVLNQCELVYQKIHNGRIPEDAVTAVLISRFSEW</sequence>
<dbReference type="SUPFAM" id="SSF52047">
    <property type="entry name" value="RNI-like"/>
    <property type="match status" value="1"/>
</dbReference>
<name>V6LH11_9EUKA</name>
<reference evidence="1 2" key="1">
    <citation type="journal article" date="2014" name="PLoS Genet.">
        <title>The Genome of Spironucleus salmonicida Highlights a Fish Pathogen Adapted to Fluctuating Environments.</title>
        <authorList>
            <person name="Xu F."/>
            <person name="Jerlstrom-Hultqvist J."/>
            <person name="Einarsson E."/>
            <person name="Astvaldsson A."/>
            <person name="Svard S.G."/>
            <person name="Andersson J.O."/>
        </authorList>
    </citation>
    <scope>NUCLEOTIDE SEQUENCE</scope>
    <source>
        <strain evidence="2">ATCC 50377</strain>
    </source>
</reference>
<gene>
    <name evidence="1" type="ORF">SS50377_16384</name>
    <name evidence="2" type="ORF">SS50377_27162</name>
</gene>
<organism evidence="1">
    <name type="scientific">Spironucleus salmonicida</name>
    <dbReference type="NCBI Taxonomy" id="348837"/>
    <lineage>
        <taxon>Eukaryota</taxon>
        <taxon>Metamonada</taxon>
        <taxon>Diplomonadida</taxon>
        <taxon>Hexamitidae</taxon>
        <taxon>Hexamitinae</taxon>
        <taxon>Spironucleus</taxon>
    </lineage>
</organism>
<protein>
    <submittedName>
        <fullName evidence="1">Uncharacterized protein</fullName>
    </submittedName>
</protein>
<evidence type="ECO:0000313" key="3">
    <source>
        <dbReference type="Proteomes" id="UP000018208"/>
    </source>
</evidence>
<evidence type="ECO:0000313" key="2">
    <source>
        <dbReference type="EMBL" id="KAH0570869.1"/>
    </source>
</evidence>
<dbReference type="Proteomes" id="UP000018208">
    <property type="component" value="Unassembled WGS sequence"/>
</dbReference>
<dbReference type="AlphaFoldDB" id="V6LH11"/>
<reference evidence="2" key="2">
    <citation type="submission" date="2020-12" db="EMBL/GenBank/DDBJ databases">
        <title>New Spironucleus salmonicida genome in near-complete chromosomes.</title>
        <authorList>
            <person name="Xu F."/>
            <person name="Kurt Z."/>
            <person name="Jimenez-Gonzalez A."/>
            <person name="Astvaldsson A."/>
            <person name="Andersson J.O."/>
            <person name="Svard S.G."/>
        </authorList>
    </citation>
    <scope>NUCLEOTIDE SEQUENCE</scope>
    <source>
        <strain evidence="2">ATCC 50377</strain>
    </source>
</reference>
<dbReference type="InterPro" id="IPR032675">
    <property type="entry name" value="LRR_dom_sf"/>
</dbReference>
<keyword evidence="3" id="KW-1185">Reference proteome</keyword>
<proteinExistence type="predicted"/>
<dbReference type="EMBL" id="AUWU02000007">
    <property type="protein sequence ID" value="KAH0570869.1"/>
    <property type="molecule type" value="Genomic_DNA"/>
</dbReference>
<accession>V6LH11</accession>